<dbReference type="Proteomes" id="UP001159042">
    <property type="component" value="Unassembled WGS sequence"/>
</dbReference>
<evidence type="ECO:0000259" key="3">
    <source>
        <dbReference type="Pfam" id="PF13359"/>
    </source>
</evidence>
<evidence type="ECO:0000313" key="5">
    <source>
        <dbReference type="Proteomes" id="UP001159042"/>
    </source>
</evidence>
<proteinExistence type="predicted"/>
<dbReference type="EMBL" id="JANEYG010000052">
    <property type="protein sequence ID" value="KAJ8915566.1"/>
    <property type="molecule type" value="Genomic_DNA"/>
</dbReference>
<accession>A0AAV8VP14</accession>
<name>A0AAV8VP14_9CUCU</name>
<reference evidence="4 5" key="1">
    <citation type="journal article" date="2023" name="Insect Mol. Biol.">
        <title>Genome sequencing provides insights into the evolution of gene families encoding plant cell wall-degrading enzymes in longhorned beetles.</title>
        <authorList>
            <person name="Shin N.R."/>
            <person name="Okamura Y."/>
            <person name="Kirsch R."/>
            <person name="Pauchet Y."/>
        </authorList>
    </citation>
    <scope>NUCLEOTIDE SEQUENCE [LARGE SCALE GENOMIC DNA]</scope>
    <source>
        <strain evidence="4">EAD_L_NR</strain>
    </source>
</reference>
<protein>
    <recommendedName>
        <fullName evidence="3">DDE Tnp4 domain-containing protein</fullName>
    </recommendedName>
</protein>
<organism evidence="4 5">
    <name type="scientific">Exocentrus adspersus</name>
    <dbReference type="NCBI Taxonomy" id="1586481"/>
    <lineage>
        <taxon>Eukaryota</taxon>
        <taxon>Metazoa</taxon>
        <taxon>Ecdysozoa</taxon>
        <taxon>Arthropoda</taxon>
        <taxon>Hexapoda</taxon>
        <taxon>Insecta</taxon>
        <taxon>Pterygota</taxon>
        <taxon>Neoptera</taxon>
        <taxon>Endopterygota</taxon>
        <taxon>Coleoptera</taxon>
        <taxon>Polyphaga</taxon>
        <taxon>Cucujiformia</taxon>
        <taxon>Chrysomeloidea</taxon>
        <taxon>Cerambycidae</taxon>
        <taxon>Lamiinae</taxon>
        <taxon>Acanthocinini</taxon>
        <taxon>Exocentrus</taxon>
    </lineage>
</organism>
<keyword evidence="2" id="KW-0479">Metal-binding</keyword>
<keyword evidence="5" id="KW-1185">Reference proteome</keyword>
<evidence type="ECO:0000313" key="4">
    <source>
        <dbReference type="EMBL" id="KAJ8915566.1"/>
    </source>
</evidence>
<gene>
    <name evidence="4" type="ORF">NQ315_012451</name>
</gene>
<dbReference type="InterPro" id="IPR027806">
    <property type="entry name" value="HARBI1_dom"/>
</dbReference>
<evidence type="ECO:0000256" key="1">
    <source>
        <dbReference type="ARBA" id="ARBA00001968"/>
    </source>
</evidence>
<dbReference type="GO" id="GO:0046872">
    <property type="term" value="F:metal ion binding"/>
    <property type="evidence" value="ECO:0007669"/>
    <property type="project" value="UniProtKB-KW"/>
</dbReference>
<comment type="cofactor">
    <cofactor evidence="1">
        <name>a divalent metal cation</name>
        <dbReference type="ChEBI" id="CHEBI:60240"/>
    </cofactor>
</comment>
<sequence length="138" mass="15563">MGVPLQNCWGFIDGTARPICRPSHNQEQYFSGHKRQHCIKYQSIICPDGIIVSLLGAYVGRRHDAGIFAESQIYTQLQASASFDNDNQNVIYGDPAYPIRELLLRPYPNNGNLTPQQQQFNTSMSTVRQAVEWGFGKT</sequence>
<dbReference type="Pfam" id="PF13359">
    <property type="entry name" value="DDE_Tnp_4"/>
    <property type="match status" value="1"/>
</dbReference>
<feature type="domain" description="DDE Tnp4" evidence="3">
    <location>
        <begin position="12"/>
        <end position="136"/>
    </location>
</feature>
<dbReference type="AlphaFoldDB" id="A0AAV8VP14"/>
<evidence type="ECO:0000256" key="2">
    <source>
        <dbReference type="ARBA" id="ARBA00022723"/>
    </source>
</evidence>
<comment type="caution">
    <text evidence="4">The sequence shown here is derived from an EMBL/GenBank/DDBJ whole genome shotgun (WGS) entry which is preliminary data.</text>
</comment>